<dbReference type="SUPFAM" id="SSF69318">
    <property type="entry name" value="Integrin alpha N-terminal domain"/>
    <property type="match status" value="1"/>
</dbReference>
<dbReference type="InterPro" id="IPR013517">
    <property type="entry name" value="FG-GAP"/>
</dbReference>
<evidence type="ECO:0000313" key="2">
    <source>
        <dbReference type="EMBL" id="EWS71376.1"/>
    </source>
</evidence>
<reference evidence="3" key="1">
    <citation type="journal article" date="2006" name="PLoS Biol.">
        <title>Macronuclear genome sequence of the ciliate Tetrahymena thermophila, a model eukaryote.</title>
        <authorList>
            <person name="Eisen J.A."/>
            <person name="Coyne R.S."/>
            <person name="Wu M."/>
            <person name="Wu D."/>
            <person name="Thiagarajan M."/>
            <person name="Wortman J.R."/>
            <person name="Badger J.H."/>
            <person name="Ren Q."/>
            <person name="Amedeo P."/>
            <person name="Jones K.M."/>
            <person name="Tallon L.J."/>
            <person name="Delcher A.L."/>
            <person name="Salzberg S.L."/>
            <person name="Silva J.C."/>
            <person name="Haas B.J."/>
            <person name="Majoros W.H."/>
            <person name="Farzad M."/>
            <person name="Carlton J.M."/>
            <person name="Smith R.K. Jr."/>
            <person name="Garg J."/>
            <person name="Pearlman R.E."/>
            <person name="Karrer K.M."/>
            <person name="Sun L."/>
            <person name="Manning G."/>
            <person name="Elde N.C."/>
            <person name="Turkewitz A.P."/>
            <person name="Asai D.J."/>
            <person name="Wilkes D.E."/>
            <person name="Wang Y."/>
            <person name="Cai H."/>
            <person name="Collins K."/>
            <person name="Stewart B.A."/>
            <person name="Lee S.R."/>
            <person name="Wilamowska K."/>
            <person name="Weinberg Z."/>
            <person name="Ruzzo W.L."/>
            <person name="Wloga D."/>
            <person name="Gaertig J."/>
            <person name="Frankel J."/>
            <person name="Tsao C.-C."/>
            <person name="Gorovsky M.A."/>
            <person name="Keeling P.J."/>
            <person name="Waller R.F."/>
            <person name="Patron N.J."/>
            <person name="Cherry J.M."/>
            <person name="Stover N.A."/>
            <person name="Krieger C.J."/>
            <person name="del Toro C."/>
            <person name="Ryder H.F."/>
            <person name="Williamson S.C."/>
            <person name="Barbeau R.A."/>
            <person name="Hamilton E.P."/>
            <person name="Orias E."/>
        </authorList>
    </citation>
    <scope>NUCLEOTIDE SEQUENCE [LARGE SCALE GENOMIC DNA]</scope>
    <source>
        <strain evidence="3">SB210</strain>
    </source>
</reference>
<organism evidence="2 3">
    <name type="scientific">Tetrahymena thermophila (strain SB210)</name>
    <dbReference type="NCBI Taxonomy" id="312017"/>
    <lineage>
        <taxon>Eukaryota</taxon>
        <taxon>Sar</taxon>
        <taxon>Alveolata</taxon>
        <taxon>Ciliophora</taxon>
        <taxon>Intramacronucleata</taxon>
        <taxon>Oligohymenophorea</taxon>
        <taxon>Hymenostomatida</taxon>
        <taxon>Tetrahymenina</taxon>
        <taxon>Tetrahymenidae</taxon>
        <taxon>Tetrahymena</taxon>
    </lineage>
</organism>
<sequence>MINQKLHIFQHSLLNLLKQLKTVLIVLSLKTLLNIIYNILIQSQFQWLVFITKQLKFVECSFLQLIIIKTLENFIFLKKKVMIKFFSICLLLCIVYAQIPTKVSELSIKNPGFTSLASNFFKNQSKNAVLLTTFGVTGFDSLYQISFQNDDLSKPQATSFDTKSIWPNQADYYQQYQLIVEAGGFFPNPSKATGDINLYQVNDDGQVTNKIKVSKDKKNFFYHRAILVDLNNDGLPDILAARAQKSVFSSSGELIWLENKGNFQFEEHILTSGPDVFFIFVDLNNDGKQEVVAAQYFSKELAIYSCQQSNWSLCNQSTIQKTLIDNTIGSLFNLELTDLNGDGKKELLVTNNSASGDGQVFIYEIPDNYQTGKFIKHPIGSTYKPSLALLPGRGAPGTASSFALDGLKNKYIIVSGDDAGVVRLLIPQDGLFNYKEVVLCESKNNNTIGEVAHGDFNKDGILDLVIPFYSEGKVEIWSFKNQQQEVTKQNQNKESILSYFDNLVSSLIRFINDLIKKLTNKL</sequence>
<dbReference type="EMBL" id="GG662313">
    <property type="protein sequence ID" value="EWS71376.1"/>
    <property type="molecule type" value="Genomic_DNA"/>
</dbReference>
<keyword evidence="1" id="KW-0732">Signal</keyword>
<gene>
    <name evidence="2" type="ORF">TTHERM_000780929</name>
</gene>
<dbReference type="RefSeq" id="XP_012656077.1">
    <property type="nucleotide sequence ID" value="XM_012800623.1"/>
</dbReference>
<dbReference type="InterPro" id="IPR028994">
    <property type="entry name" value="Integrin_alpha_N"/>
</dbReference>
<dbReference type="PANTHER" id="PTHR35836">
    <property type="entry name" value="VCBS REPEAT-CONTAINING PROTEIN"/>
    <property type="match status" value="1"/>
</dbReference>
<evidence type="ECO:0000256" key="1">
    <source>
        <dbReference type="ARBA" id="ARBA00022729"/>
    </source>
</evidence>
<name>W7XCB4_TETTS</name>
<dbReference type="Gene3D" id="2.130.10.130">
    <property type="entry name" value="Integrin alpha, N-terminal"/>
    <property type="match status" value="2"/>
</dbReference>
<keyword evidence="3" id="KW-1185">Reference proteome</keyword>
<proteinExistence type="predicted"/>
<dbReference type="GeneID" id="24440646"/>
<evidence type="ECO:0000313" key="3">
    <source>
        <dbReference type="Proteomes" id="UP000009168"/>
    </source>
</evidence>
<dbReference type="AlphaFoldDB" id="W7XCB4"/>
<dbReference type="Pfam" id="PF13517">
    <property type="entry name" value="FG-GAP_3"/>
    <property type="match status" value="1"/>
</dbReference>
<protein>
    <submittedName>
        <fullName evidence="2">FG-GAP repeat protein</fullName>
    </submittedName>
</protein>
<dbReference type="KEGG" id="tet:TTHERM_000780929"/>
<dbReference type="PANTHER" id="PTHR35836:SF1">
    <property type="entry name" value="VCBS REPEAT-CONTAINING PROTEIN"/>
    <property type="match status" value="1"/>
</dbReference>
<dbReference type="OrthoDB" id="10022113at2759"/>
<dbReference type="InParanoid" id="W7XCB4"/>
<accession>W7XCB4</accession>
<dbReference type="Proteomes" id="UP000009168">
    <property type="component" value="Unassembled WGS sequence"/>
</dbReference>